<accession>A0A1J8QQM2</accession>
<evidence type="ECO:0000256" key="1">
    <source>
        <dbReference type="SAM" id="Phobius"/>
    </source>
</evidence>
<feature type="transmembrane region" description="Helical" evidence="1">
    <location>
        <begin position="43"/>
        <end position="63"/>
    </location>
</feature>
<keyword evidence="3" id="KW-1185">Reference proteome</keyword>
<evidence type="ECO:0000313" key="2">
    <source>
        <dbReference type="EMBL" id="OJA14020.1"/>
    </source>
</evidence>
<keyword evidence="1" id="KW-1133">Transmembrane helix</keyword>
<sequence>MGPAFEARWEEFFKHRPDKAVALFAMFSGYFGRALYGLPPRKYLGACYFTVLLPIYPQSTFLIF</sequence>
<reference evidence="2 3" key="1">
    <citation type="submission" date="2016-03" db="EMBL/GenBank/DDBJ databases">
        <title>Comparative genomics of the ectomycorrhizal sister species Rhizopogon vinicolor and Rhizopogon vesiculosus (Basidiomycota: Boletales) reveals a divergence of the mating type B locus.</title>
        <authorList>
            <person name="Mujic A.B."/>
            <person name="Kuo A."/>
            <person name="Tritt A."/>
            <person name="Lipzen A."/>
            <person name="Chen C."/>
            <person name="Johnson J."/>
            <person name="Sharma A."/>
            <person name="Barry K."/>
            <person name="Grigoriev I.V."/>
            <person name="Spatafora J.W."/>
        </authorList>
    </citation>
    <scope>NUCLEOTIDE SEQUENCE [LARGE SCALE GENOMIC DNA]</scope>
    <source>
        <strain evidence="2 3">AM-OR11-056</strain>
    </source>
</reference>
<keyword evidence="1" id="KW-0472">Membrane</keyword>
<proteinExistence type="predicted"/>
<comment type="caution">
    <text evidence="2">The sequence shown here is derived from an EMBL/GenBank/DDBJ whole genome shotgun (WGS) entry which is preliminary data.</text>
</comment>
<dbReference type="EMBL" id="LVVM01003926">
    <property type="protein sequence ID" value="OJA14020.1"/>
    <property type="molecule type" value="Genomic_DNA"/>
</dbReference>
<keyword evidence="1" id="KW-0812">Transmembrane</keyword>
<feature type="transmembrane region" description="Helical" evidence="1">
    <location>
        <begin position="20"/>
        <end position="36"/>
    </location>
</feature>
<dbReference type="Proteomes" id="UP000183567">
    <property type="component" value="Unassembled WGS sequence"/>
</dbReference>
<protein>
    <submittedName>
        <fullName evidence="2">Uncharacterized protein</fullName>
    </submittedName>
</protein>
<name>A0A1J8QQM2_9AGAM</name>
<evidence type="ECO:0000313" key="3">
    <source>
        <dbReference type="Proteomes" id="UP000183567"/>
    </source>
</evidence>
<organism evidence="2 3">
    <name type="scientific">Rhizopogon vesiculosus</name>
    <dbReference type="NCBI Taxonomy" id="180088"/>
    <lineage>
        <taxon>Eukaryota</taxon>
        <taxon>Fungi</taxon>
        <taxon>Dikarya</taxon>
        <taxon>Basidiomycota</taxon>
        <taxon>Agaricomycotina</taxon>
        <taxon>Agaricomycetes</taxon>
        <taxon>Agaricomycetidae</taxon>
        <taxon>Boletales</taxon>
        <taxon>Suillineae</taxon>
        <taxon>Rhizopogonaceae</taxon>
        <taxon>Rhizopogon</taxon>
    </lineage>
</organism>
<gene>
    <name evidence="2" type="ORF">AZE42_13900</name>
</gene>
<dbReference type="AlphaFoldDB" id="A0A1J8QQM2"/>